<dbReference type="STRING" id="1122997.GCA_000425285_01717"/>
<dbReference type="AlphaFoldDB" id="A0A3S4WWZ9"/>
<evidence type="ECO:0000313" key="1">
    <source>
        <dbReference type="EMBL" id="VEI03268.1"/>
    </source>
</evidence>
<protein>
    <submittedName>
        <fullName evidence="1">Uncharacterized protein</fullName>
    </submittedName>
</protein>
<keyword evidence="2" id="KW-1185">Reference proteome</keyword>
<sequence length="161" mass="16111">MRGDPIGGESVRVGRAAGGLVLAAVASGLVWGLSLAIWSSMGTGSAGDAGTLSARGWLGGLLLGLLCGAGVAVVCLIPVLLCAALSGSRLVGRRRQQRLAGVLVALLGLVVAAVGQYWIVGTWSVIAQISWPAALVALVLGAIGGPFVMEGRFGIRARGAR</sequence>
<reference evidence="1 2" key="1">
    <citation type="submission" date="2018-12" db="EMBL/GenBank/DDBJ databases">
        <authorList>
            <consortium name="Pathogen Informatics"/>
        </authorList>
    </citation>
    <scope>NUCLEOTIDE SEQUENCE [LARGE SCALE GENOMIC DNA]</scope>
    <source>
        <strain evidence="1 2">NCTC13652</strain>
    </source>
</reference>
<proteinExistence type="predicted"/>
<dbReference type="RefSeq" id="WP_084149385.1">
    <property type="nucleotide sequence ID" value="NZ_CP040635.1"/>
</dbReference>
<dbReference type="GeneID" id="82884312"/>
<evidence type="ECO:0000313" key="2">
    <source>
        <dbReference type="Proteomes" id="UP000277858"/>
    </source>
</evidence>
<gene>
    <name evidence="1" type="ORF">NCTC13652_01468</name>
</gene>
<dbReference type="EMBL" id="LR134473">
    <property type="protein sequence ID" value="VEI03268.1"/>
    <property type="molecule type" value="Genomic_DNA"/>
</dbReference>
<accession>A0A3S4WWZ9</accession>
<dbReference type="Proteomes" id="UP000277858">
    <property type="component" value="Chromosome"/>
</dbReference>
<organism evidence="1 2">
    <name type="scientific">Acidipropionibacterium jensenii</name>
    <dbReference type="NCBI Taxonomy" id="1749"/>
    <lineage>
        <taxon>Bacteria</taxon>
        <taxon>Bacillati</taxon>
        <taxon>Actinomycetota</taxon>
        <taxon>Actinomycetes</taxon>
        <taxon>Propionibacteriales</taxon>
        <taxon>Propionibacteriaceae</taxon>
        <taxon>Acidipropionibacterium</taxon>
    </lineage>
</organism>
<name>A0A3S4WWZ9_9ACTN</name>